<reference evidence="2" key="1">
    <citation type="submission" date="2021-08" db="EMBL/GenBank/DDBJ databases">
        <title>WGS assembly of Ceratopteris richardii.</title>
        <authorList>
            <person name="Marchant D.B."/>
            <person name="Chen G."/>
            <person name="Jenkins J."/>
            <person name="Shu S."/>
            <person name="Leebens-Mack J."/>
            <person name="Grimwood J."/>
            <person name="Schmutz J."/>
            <person name="Soltis P."/>
            <person name="Soltis D."/>
            <person name="Chen Z.-H."/>
        </authorList>
    </citation>
    <scope>NUCLEOTIDE SEQUENCE</scope>
    <source>
        <strain evidence="2">Whitten #5841</strain>
        <tissue evidence="2">Leaf</tissue>
    </source>
</reference>
<evidence type="ECO:0000313" key="2">
    <source>
        <dbReference type="EMBL" id="KAH7351733.1"/>
    </source>
</evidence>
<dbReference type="AlphaFoldDB" id="A0A8T2SLK6"/>
<accession>A0A8T2SLK6</accession>
<dbReference type="GO" id="GO:0007142">
    <property type="term" value="P:male meiosis II"/>
    <property type="evidence" value="ECO:0007669"/>
    <property type="project" value="InterPro"/>
</dbReference>
<dbReference type="EMBL" id="CM035424">
    <property type="protein sequence ID" value="KAH7351733.1"/>
    <property type="molecule type" value="Genomic_DNA"/>
</dbReference>
<feature type="region of interest" description="Disordered" evidence="1">
    <location>
        <begin position="54"/>
        <end position="96"/>
    </location>
</feature>
<organism evidence="2 3">
    <name type="scientific">Ceratopteris richardii</name>
    <name type="common">Triangle waterfern</name>
    <dbReference type="NCBI Taxonomy" id="49495"/>
    <lineage>
        <taxon>Eukaryota</taxon>
        <taxon>Viridiplantae</taxon>
        <taxon>Streptophyta</taxon>
        <taxon>Embryophyta</taxon>
        <taxon>Tracheophyta</taxon>
        <taxon>Polypodiopsida</taxon>
        <taxon>Polypodiidae</taxon>
        <taxon>Polypodiales</taxon>
        <taxon>Pteridineae</taxon>
        <taxon>Pteridaceae</taxon>
        <taxon>Parkerioideae</taxon>
        <taxon>Ceratopteris</taxon>
    </lineage>
</organism>
<feature type="region of interest" description="Disordered" evidence="1">
    <location>
        <begin position="20"/>
        <end position="39"/>
    </location>
</feature>
<dbReference type="OrthoDB" id="1925835at2759"/>
<dbReference type="Proteomes" id="UP000825935">
    <property type="component" value="Chromosome 19"/>
</dbReference>
<feature type="region of interest" description="Disordered" evidence="1">
    <location>
        <begin position="704"/>
        <end position="756"/>
    </location>
</feature>
<dbReference type="InterPro" id="IPR039300">
    <property type="entry name" value="JASON"/>
</dbReference>
<gene>
    <name evidence="2" type="ORF">KP509_19G012700</name>
</gene>
<name>A0A8T2SLK6_CERRI</name>
<evidence type="ECO:0000313" key="3">
    <source>
        <dbReference type="Proteomes" id="UP000825935"/>
    </source>
</evidence>
<feature type="compositionally biased region" description="Polar residues" evidence="1">
    <location>
        <begin position="746"/>
        <end position="756"/>
    </location>
</feature>
<dbReference type="OMA" id="TYMHESE"/>
<evidence type="ECO:0000256" key="1">
    <source>
        <dbReference type="SAM" id="MobiDB-lite"/>
    </source>
</evidence>
<feature type="compositionally biased region" description="Polar residues" evidence="1">
    <location>
        <begin position="718"/>
        <end position="737"/>
    </location>
</feature>
<dbReference type="PANTHER" id="PTHR33318:SF7">
    <property type="entry name" value="PROTEIN JASON"/>
    <property type="match status" value="1"/>
</dbReference>
<comment type="caution">
    <text evidence="2">The sequence shown here is derived from an EMBL/GenBank/DDBJ whole genome shotgun (WGS) entry which is preliminary data.</text>
</comment>
<sequence length="842" mass="93715">MDWLFGCFGGLGRRARKRAVSQKISQQSGPPLPIKVPSPSLTASTGFAYREGANNDGILHGSQDTNCQPSRDAGGAICQKSSERTPEKSKKGDHQGRLYDLEEELEDLTKQIEKETFDARKIKEEVTFLKSCGTLLQTPAELRKKERTLELQQEESPTKGWHSWLIPVSSPHLKLMSTDEGFEFLATTGEVKDMTRQGLQSPISDIEIMNREKLNIISSPTTMCDANFQTSEAAHKPSCKADISFSSVTDTREREGLSTFVGSEFAETKGMIDAVGDNFSESQGNSIMALVSDNCNSVMLGTERMELTKCKISSQEKETESLAGTDKITAVSNNKEHIFPTVVISPLSTRKLPELRSTVHADAELTAAHRSFNDRYQMYETSEYTSHTVPQSASGTLDWAESDECRSSTCYDYLLVDNGIRWVEEGQSARESCSSMDTESHFNDSIFPSASSIDSEETVTDLSSTVESSMLSINPDSHLESVTSCKIEEIHSSFCTDEVISTPHCSHGSTQNSVAQAYGRRPQSMRYNNECCETEDELSSADSTNSRVSLECGHSNMKNQFSGVKIDQNIIKTPNNILQWADTPELARPRGVRSRPSSPVLAPVENAVQWRQLKRRQTNGENVQSFNYIMGEKHQQVNRVKVYMSVSAKDDTESAEQRNENGIYEVRTNQGHVHAFKVTAESLKICPESDCTPINFVSDWMTPLPRQQGGNGGDLKKSSNGTPEVSTNMSFSSWLHTSSRKEEAKGSSTTPTVMQQRNPTQCIDDRPILTMMIPEDKSSNSVARRVHWDGQGIPNTTTKYKEDQRVSWHSSPFEERLERALKKEPCQVPQATPVSNRLRSLQ</sequence>
<dbReference type="PANTHER" id="PTHR33318">
    <property type="entry name" value="ASPARTYL/GLUTAMYL-TRNA(ASN/GLN) AMIDOTRANSFERASE SUBUNIT"/>
    <property type="match status" value="1"/>
</dbReference>
<keyword evidence="3" id="KW-1185">Reference proteome</keyword>
<proteinExistence type="predicted"/>
<protein>
    <submittedName>
        <fullName evidence="2">Uncharacterized protein</fullName>
    </submittedName>
</protein>
<feature type="compositionally biased region" description="Basic and acidic residues" evidence="1">
    <location>
        <begin position="81"/>
        <end position="96"/>
    </location>
</feature>